<dbReference type="GO" id="GO:0003987">
    <property type="term" value="F:acetate-CoA ligase activity"/>
    <property type="evidence" value="ECO:0007669"/>
    <property type="project" value="UniProtKB-EC"/>
</dbReference>
<proteinExistence type="predicted"/>
<dbReference type="InterPro" id="IPR025110">
    <property type="entry name" value="AMP-bd_C"/>
</dbReference>
<dbReference type="GO" id="GO:0005829">
    <property type="term" value="C:cytosol"/>
    <property type="evidence" value="ECO:0007669"/>
    <property type="project" value="TreeGrafter"/>
</dbReference>
<sequence>MRTVYGDHQRFIDTYFTQYPGRYFSGDGCRRDEDGYYWITGRVDDVINVSGHRLGTAEVESALVLHKDVSEAAVVGYPHKIKGQGLYAFVALNKNVEPSSSLENELLQWVKQEIGSIAKPDFLQFTEGLPKTRSGKIMRRILRKISVNDYNNLGDTSTLADSTVVDGLIKNRKNI</sequence>
<dbReference type="InterPro" id="IPR045851">
    <property type="entry name" value="AMP-bd_C_sf"/>
</dbReference>
<dbReference type="EC" id="6.2.1.1" evidence="1"/>
<name>Q4PJ49_9BACT</name>
<dbReference type="InterPro" id="IPR042099">
    <property type="entry name" value="ANL_N_sf"/>
</dbReference>
<accession>Q4PJ49</accession>
<organism evidence="3">
    <name type="scientific">uncultured bacterium eBACred22E04</name>
    <dbReference type="NCBI Taxonomy" id="334274"/>
    <lineage>
        <taxon>Bacteria</taxon>
        <taxon>environmental samples</taxon>
    </lineage>
</organism>
<evidence type="ECO:0000313" key="3">
    <source>
        <dbReference type="EMBL" id="AAY82784.1"/>
    </source>
</evidence>
<protein>
    <recommendedName>
        <fullName evidence="1">acetate--CoA ligase</fullName>
        <ecNumber evidence="1">6.2.1.1</ecNumber>
    </recommendedName>
</protein>
<dbReference type="Pfam" id="PF13193">
    <property type="entry name" value="AMP-binding_C"/>
    <property type="match status" value="1"/>
</dbReference>
<dbReference type="PANTHER" id="PTHR24095">
    <property type="entry name" value="ACETYL-COENZYME A SYNTHETASE"/>
    <property type="match status" value="1"/>
</dbReference>
<dbReference type="SUPFAM" id="SSF56801">
    <property type="entry name" value="Acetyl-CoA synthetase-like"/>
    <property type="match status" value="1"/>
</dbReference>
<dbReference type="GO" id="GO:0006085">
    <property type="term" value="P:acetyl-CoA biosynthetic process"/>
    <property type="evidence" value="ECO:0007669"/>
    <property type="project" value="TreeGrafter"/>
</dbReference>
<dbReference type="Gene3D" id="3.40.50.12780">
    <property type="entry name" value="N-terminal domain of ligase-like"/>
    <property type="match status" value="1"/>
</dbReference>
<dbReference type="PANTHER" id="PTHR24095:SF14">
    <property type="entry name" value="ACETYL-COENZYME A SYNTHETASE 1"/>
    <property type="match status" value="1"/>
</dbReference>
<dbReference type="FunFam" id="3.30.300.30:FF:000004">
    <property type="entry name" value="Acetyl-coenzyme A synthetase"/>
    <property type="match status" value="1"/>
</dbReference>
<dbReference type="EMBL" id="DQ088865">
    <property type="protein sequence ID" value="AAY82784.1"/>
    <property type="molecule type" value="Genomic_DNA"/>
</dbReference>
<evidence type="ECO:0000259" key="2">
    <source>
        <dbReference type="Pfam" id="PF13193"/>
    </source>
</evidence>
<dbReference type="AlphaFoldDB" id="Q4PJ49"/>
<dbReference type="Gene3D" id="3.30.300.30">
    <property type="match status" value="1"/>
</dbReference>
<evidence type="ECO:0000256" key="1">
    <source>
        <dbReference type="ARBA" id="ARBA00013275"/>
    </source>
</evidence>
<reference evidence="3" key="1">
    <citation type="journal article" date="2005" name="PLoS Biol.">
        <title>New insights into metabolic properties of marine bacteria encoding proteorhodopsins.</title>
        <authorList>
            <person name="Sabehi G."/>
            <person name="Loy A."/>
            <person name="Jung K.H."/>
            <person name="Partha R."/>
            <person name="Spudich J.L."/>
            <person name="Isaacson T."/>
            <person name="Hirschberg J."/>
            <person name="Wagner M."/>
            <person name="Beja O."/>
        </authorList>
    </citation>
    <scope>NUCLEOTIDE SEQUENCE</scope>
</reference>
<feature type="domain" description="AMP-binding enzyme C-terminal" evidence="2">
    <location>
        <begin position="58"/>
        <end position="136"/>
    </location>
</feature>